<keyword evidence="4" id="KW-1185">Reference proteome</keyword>
<evidence type="ECO:0000313" key="3">
    <source>
        <dbReference type="EnsemblMetazoa" id="Aqu2.1.24659_001"/>
    </source>
</evidence>
<dbReference type="EnsemblMetazoa" id="Aqu2.1.24659_001">
    <property type="protein sequence ID" value="Aqu2.1.24659_001"/>
    <property type="gene ID" value="Aqu2.1.24659"/>
</dbReference>
<dbReference type="Proteomes" id="UP000007879">
    <property type="component" value="Unassembled WGS sequence"/>
</dbReference>
<keyword evidence="2" id="KW-0732">Signal</keyword>
<dbReference type="EnsemblMetazoa" id="XM_019999743.1">
    <property type="protein sequence ID" value="XP_019855302.1"/>
    <property type="gene ID" value="LOC109584143"/>
</dbReference>
<dbReference type="AlphaFoldDB" id="A0A1X7UB05"/>
<feature type="transmembrane region" description="Helical" evidence="1">
    <location>
        <begin position="454"/>
        <end position="483"/>
    </location>
</feature>
<keyword evidence="1" id="KW-0812">Transmembrane</keyword>
<evidence type="ECO:0000313" key="4">
    <source>
        <dbReference type="Proteomes" id="UP000007879"/>
    </source>
</evidence>
<reference evidence="4" key="1">
    <citation type="journal article" date="2010" name="Nature">
        <title>The Amphimedon queenslandica genome and the evolution of animal complexity.</title>
        <authorList>
            <person name="Srivastava M."/>
            <person name="Simakov O."/>
            <person name="Chapman J."/>
            <person name="Fahey B."/>
            <person name="Gauthier M.E."/>
            <person name="Mitros T."/>
            <person name="Richards G.S."/>
            <person name="Conaco C."/>
            <person name="Dacre M."/>
            <person name="Hellsten U."/>
            <person name="Larroux C."/>
            <person name="Putnam N.H."/>
            <person name="Stanke M."/>
            <person name="Adamska M."/>
            <person name="Darling A."/>
            <person name="Degnan S.M."/>
            <person name="Oakley T.H."/>
            <person name="Plachetzki D.C."/>
            <person name="Zhai Y."/>
            <person name="Adamski M."/>
            <person name="Calcino A."/>
            <person name="Cummins S.F."/>
            <person name="Goodstein D.M."/>
            <person name="Harris C."/>
            <person name="Jackson D.J."/>
            <person name="Leys S.P."/>
            <person name="Shu S."/>
            <person name="Woodcroft B.J."/>
            <person name="Vervoort M."/>
            <person name="Kosik K.S."/>
            <person name="Manning G."/>
            <person name="Degnan B.M."/>
            <person name="Rokhsar D.S."/>
        </authorList>
    </citation>
    <scope>NUCLEOTIDE SEQUENCE [LARGE SCALE GENOMIC DNA]</scope>
</reference>
<organism evidence="3">
    <name type="scientific">Amphimedon queenslandica</name>
    <name type="common">Sponge</name>
    <dbReference type="NCBI Taxonomy" id="400682"/>
    <lineage>
        <taxon>Eukaryota</taxon>
        <taxon>Metazoa</taxon>
        <taxon>Porifera</taxon>
        <taxon>Demospongiae</taxon>
        <taxon>Heteroscleromorpha</taxon>
        <taxon>Haplosclerida</taxon>
        <taxon>Niphatidae</taxon>
        <taxon>Amphimedon</taxon>
    </lineage>
</organism>
<feature type="chain" id="PRO_5012168758" description="IgGFc-binding protein N-terminal domain-containing protein" evidence="2">
    <location>
        <begin position="22"/>
        <end position="531"/>
    </location>
</feature>
<evidence type="ECO:0000256" key="1">
    <source>
        <dbReference type="SAM" id="Phobius"/>
    </source>
</evidence>
<keyword evidence="1" id="KW-1133">Transmembrane helix</keyword>
<evidence type="ECO:0008006" key="5">
    <source>
        <dbReference type="Google" id="ProtNLM"/>
    </source>
</evidence>
<evidence type="ECO:0000256" key="2">
    <source>
        <dbReference type="SAM" id="SignalP"/>
    </source>
</evidence>
<sequence>MVLMINFLFFITVLYQETVLGQQNCTDKFMDLSLVKYRAQNIGKESITEQYMASNALRVLWEYQFNCSSANITSLILGINIRRVTDCHRLFPSVQVFTSNGSHYDLVTGSERIIYYTTSNVSTNGMFEYLLDPPIKVMNGDVLAISQPFKKSSVVRVHYINGINFSSSMEYLIGSETIDLGNSVISNELILVYPITSGYCVNSTNSITAAFIKEKALEIQRSQPFHYLSQYIYPQIVFSCNGSVTKWIFGAYSMGSSSQPELQIWRQTSTNNYRKVASSLVDTSILVGPNLFEFIPQAQLQFQEGDMLGVYSNINNEDSLVLYEQRESGPMNLEIGPVFDSPLPTTVSHQLDAVTNNDFPLVTVEISSGIQPISAMYTSSTTKGTLIISSSLIADKSILVSSLSFQTDSTQPPLETATVVSIQPPLETVTVVSTLTEATPTLTTLSCSKISSDLVPWLIGGAVGVFLFIILFCLLVVGCTVAFMKKRKRNFGLEASRNYALEPDYITVDIETRMGSALNMAKDEDNYVFMT</sequence>
<gene>
    <name evidence="3" type="primary">109584143</name>
</gene>
<dbReference type="InParanoid" id="A0A1X7UB05"/>
<name>A0A1X7UB05_AMPQE</name>
<proteinExistence type="predicted"/>
<reference evidence="3" key="2">
    <citation type="submission" date="2017-05" db="UniProtKB">
        <authorList>
            <consortium name="EnsemblMetazoa"/>
        </authorList>
    </citation>
    <scope>IDENTIFICATION</scope>
</reference>
<keyword evidence="1" id="KW-0472">Membrane</keyword>
<protein>
    <recommendedName>
        <fullName evidence="5">IgGFc-binding protein N-terminal domain-containing protein</fullName>
    </recommendedName>
</protein>
<dbReference type="KEGG" id="aqu:109584143"/>
<accession>A0A1X7UB05</accession>
<feature type="signal peptide" evidence="2">
    <location>
        <begin position="1"/>
        <end position="21"/>
    </location>
</feature>